<evidence type="ECO:0000313" key="1">
    <source>
        <dbReference type="EMBL" id="WAJ29266.1"/>
    </source>
</evidence>
<dbReference type="EMBL" id="CP113520">
    <property type="protein sequence ID" value="WAJ29266.1"/>
    <property type="molecule type" value="Genomic_DNA"/>
</dbReference>
<keyword evidence="2" id="KW-1185">Reference proteome</keyword>
<reference evidence="1" key="1">
    <citation type="submission" date="2022-11" db="EMBL/GenBank/DDBJ databases">
        <title>beta-Carotene-producing bacterium, Jeongeuplla avenae sp. nov., alleviates the salt stress of Arabidopsis seedlings.</title>
        <authorList>
            <person name="Jiang L."/>
            <person name="Lee J."/>
        </authorList>
    </citation>
    <scope>NUCLEOTIDE SEQUENCE</scope>
    <source>
        <strain evidence="1">DY_R2A_6</strain>
    </source>
</reference>
<organism evidence="1 2">
    <name type="scientific">Antarcticirhabdus aurantiaca</name>
    <dbReference type="NCBI Taxonomy" id="2606717"/>
    <lineage>
        <taxon>Bacteria</taxon>
        <taxon>Pseudomonadati</taxon>
        <taxon>Pseudomonadota</taxon>
        <taxon>Alphaproteobacteria</taxon>
        <taxon>Hyphomicrobiales</taxon>
        <taxon>Aurantimonadaceae</taxon>
        <taxon>Antarcticirhabdus</taxon>
    </lineage>
</organism>
<sequence>MSRSADPFFETEAEAPVPPRRAVQVLLVVLIVATKLLVLAALGHDAVCSCGTILLFQHAFDANGNSQQVSDWYSALHVLFGLGLFVFIDRMRPFWGLGQKAVVAIMGSAIWEVVENLPFTIALFHAPSGAVPYTGDSLLNSFTDTLFVALGFFVAAKIPLWATILLGLALELAVTLAMDDGMIVGSLRILGLDV</sequence>
<evidence type="ECO:0000313" key="2">
    <source>
        <dbReference type="Proteomes" id="UP001163223"/>
    </source>
</evidence>
<proteinExistence type="predicted"/>
<name>A0ACD4NR68_9HYPH</name>
<gene>
    <name evidence="1" type="ORF">OXU80_03240</name>
</gene>
<accession>A0ACD4NR68</accession>
<protein>
    <submittedName>
        <fullName evidence="1">DUF2585 family protein</fullName>
    </submittedName>
</protein>
<dbReference type="Proteomes" id="UP001163223">
    <property type="component" value="Chromosome"/>
</dbReference>